<dbReference type="AlphaFoldDB" id="A0A9P0HIC0"/>
<reference evidence="1" key="1">
    <citation type="submission" date="2022-01" db="EMBL/GenBank/DDBJ databases">
        <authorList>
            <person name="King R."/>
        </authorList>
    </citation>
    <scope>NUCLEOTIDE SEQUENCE</scope>
</reference>
<name>A0A9P0HIC0_NEZVI</name>
<keyword evidence="2" id="KW-1185">Reference proteome</keyword>
<proteinExistence type="predicted"/>
<dbReference type="EMBL" id="OV725081">
    <property type="protein sequence ID" value="CAH1402272.1"/>
    <property type="molecule type" value="Genomic_DNA"/>
</dbReference>
<evidence type="ECO:0000313" key="2">
    <source>
        <dbReference type="Proteomes" id="UP001152798"/>
    </source>
</evidence>
<protein>
    <submittedName>
        <fullName evidence="1">Uncharacterized protein</fullName>
    </submittedName>
</protein>
<dbReference type="Proteomes" id="UP001152798">
    <property type="component" value="Chromosome 5"/>
</dbReference>
<accession>A0A9P0HIC0</accession>
<organism evidence="1 2">
    <name type="scientific">Nezara viridula</name>
    <name type="common">Southern green stink bug</name>
    <name type="synonym">Cimex viridulus</name>
    <dbReference type="NCBI Taxonomy" id="85310"/>
    <lineage>
        <taxon>Eukaryota</taxon>
        <taxon>Metazoa</taxon>
        <taxon>Ecdysozoa</taxon>
        <taxon>Arthropoda</taxon>
        <taxon>Hexapoda</taxon>
        <taxon>Insecta</taxon>
        <taxon>Pterygota</taxon>
        <taxon>Neoptera</taxon>
        <taxon>Paraneoptera</taxon>
        <taxon>Hemiptera</taxon>
        <taxon>Heteroptera</taxon>
        <taxon>Panheteroptera</taxon>
        <taxon>Pentatomomorpha</taxon>
        <taxon>Pentatomoidea</taxon>
        <taxon>Pentatomidae</taxon>
        <taxon>Pentatominae</taxon>
        <taxon>Nezara</taxon>
    </lineage>
</organism>
<dbReference type="OrthoDB" id="10459928at2759"/>
<sequence>MKVVNSTEKRHEDIRLRKLRKVFRSLRSQSETGQVKHRLFVTPRTAPSNDDGCPDILKKKVEPASKSHDPPFTFKSAFFHLERSQYSPLPPKAPAASESLNPHGIDAEDGNWQPLGRRKKFSWRELNPAGSLRDPAAALDIATGNCFRGIQSPAVFLYLRYAHKRYLGMRLLTTTDRGRALPIVPIPNLTICHHGYKPITHAWTSRSRKDAVINPGTPIFPSRVSH</sequence>
<gene>
    <name evidence="1" type="ORF">NEZAVI_LOCUS11132</name>
</gene>
<evidence type="ECO:0000313" key="1">
    <source>
        <dbReference type="EMBL" id="CAH1402272.1"/>
    </source>
</evidence>